<dbReference type="OrthoDB" id="3242031at2759"/>
<sequence length="185" mass="20902">MDTTTYGMPYILEDKTGELTGSDFIDINDRLRLRLRCTAQVQTHTAYMIHNVTHGHEREVSRALVALAFGPDNSLGTITFESRSPVAMGEYLRRVSPFASSRSRKFLASDGEEYQWSWHATKGYEWTCTRQNQQLVATYSLKVVGEPEYISSSGCVLTIDEAYPHLAVEILATLTIMRHIVAHNL</sequence>
<evidence type="ECO:0000259" key="1">
    <source>
        <dbReference type="Pfam" id="PF20236"/>
    </source>
</evidence>
<keyword evidence="3" id="KW-1185">Reference proteome</keyword>
<evidence type="ECO:0000313" key="2">
    <source>
        <dbReference type="EMBL" id="KIO09358.1"/>
    </source>
</evidence>
<dbReference type="EMBL" id="KN831954">
    <property type="protein sequence ID" value="KIO09358.1"/>
    <property type="molecule type" value="Genomic_DNA"/>
</dbReference>
<dbReference type="Pfam" id="PF20236">
    <property type="entry name" value="DUF6593"/>
    <property type="match status" value="1"/>
</dbReference>
<reference evidence="2 3" key="1">
    <citation type="submission" date="2014-04" db="EMBL/GenBank/DDBJ databases">
        <authorList>
            <consortium name="DOE Joint Genome Institute"/>
            <person name="Kuo A."/>
            <person name="Kohler A."/>
            <person name="Costa M.D."/>
            <person name="Nagy L.G."/>
            <person name="Floudas D."/>
            <person name="Copeland A."/>
            <person name="Barry K.W."/>
            <person name="Cichocki N."/>
            <person name="Veneault-Fourrey C."/>
            <person name="LaButti K."/>
            <person name="Lindquist E.A."/>
            <person name="Lipzen A."/>
            <person name="Lundell T."/>
            <person name="Morin E."/>
            <person name="Murat C."/>
            <person name="Sun H."/>
            <person name="Tunlid A."/>
            <person name="Henrissat B."/>
            <person name="Grigoriev I.V."/>
            <person name="Hibbett D.S."/>
            <person name="Martin F."/>
            <person name="Nordberg H.P."/>
            <person name="Cantor M.N."/>
            <person name="Hua S.X."/>
        </authorList>
    </citation>
    <scope>NUCLEOTIDE SEQUENCE [LARGE SCALE GENOMIC DNA]</scope>
    <source>
        <strain evidence="2 3">Marx 270</strain>
    </source>
</reference>
<reference evidence="3" key="2">
    <citation type="submission" date="2015-01" db="EMBL/GenBank/DDBJ databases">
        <title>Evolutionary Origins and Diversification of the Mycorrhizal Mutualists.</title>
        <authorList>
            <consortium name="DOE Joint Genome Institute"/>
            <consortium name="Mycorrhizal Genomics Consortium"/>
            <person name="Kohler A."/>
            <person name="Kuo A."/>
            <person name="Nagy L.G."/>
            <person name="Floudas D."/>
            <person name="Copeland A."/>
            <person name="Barry K.W."/>
            <person name="Cichocki N."/>
            <person name="Veneault-Fourrey C."/>
            <person name="LaButti K."/>
            <person name="Lindquist E.A."/>
            <person name="Lipzen A."/>
            <person name="Lundell T."/>
            <person name="Morin E."/>
            <person name="Murat C."/>
            <person name="Riley R."/>
            <person name="Ohm R."/>
            <person name="Sun H."/>
            <person name="Tunlid A."/>
            <person name="Henrissat B."/>
            <person name="Grigoriev I.V."/>
            <person name="Hibbett D.S."/>
            <person name="Martin F."/>
        </authorList>
    </citation>
    <scope>NUCLEOTIDE SEQUENCE [LARGE SCALE GENOMIC DNA]</scope>
    <source>
        <strain evidence="3">Marx 270</strain>
    </source>
</reference>
<evidence type="ECO:0000313" key="3">
    <source>
        <dbReference type="Proteomes" id="UP000054217"/>
    </source>
</evidence>
<feature type="domain" description="DUF6593" evidence="1">
    <location>
        <begin position="61"/>
        <end position="179"/>
    </location>
</feature>
<dbReference type="AlphaFoldDB" id="A0A0C3JJT4"/>
<accession>A0A0C3JJT4</accession>
<gene>
    <name evidence="2" type="ORF">M404DRAFT_996180</name>
</gene>
<organism evidence="2 3">
    <name type="scientific">Pisolithus tinctorius Marx 270</name>
    <dbReference type="NCBI Taxonomy" id="870435"/>
    <lineage>
        <taxon>Eukaryota</taxon>
        <taxon>Fungi</taxon>
        <taxon>Dikarya</taxon>
        <taxon>Basidiomycota</taxon>
        <taxon>Agaricomycotina</taxon>
        <taxon>Agaricomycetes</taxon>
        <taxon>Agaricomycetidae</taxon>
        <taxon>Boletales</taxon>
        <taxon>Sclerodermatineae</taxon>
        <taxon>Pisolithaceae</taxon>
        <taxon>Pisolithus</taxon>
    </lineage>
</organism>
<protein>
    <recommendedName>
        <fullName evidence="1">DUF6593 domain-containing protein</fullName>
    </recommendedName>
</protein>
<name>A0A0C3JJT4_PISTI</name>
<dbReference type="HOGENOM" id="CLU_096875_0_0_1"/>
<dbReference type="InParanoid" id="A0A0C3JJT4"/>
<proteinExistence type="predicted"/>
<dbReference type="InterPro" id="IPR046528">
    <property type="entry name" value="DUF6593"/>
</dbReference>
<dbReference type="Proteomes" id="UP000054217">
    <property type="component" value="Unassembled WGS sequence"/>
</dbReference>